<reference evidence="3" key="1">
    <citation type="journal article" date="2019" name="Int. J. Syst. Evol. Microbiol.">
        <title>The Global Catalogue of Microorganisms (GCM) 10K type strain sequencing project: providing services to taxonomists for standard genome sequencing and annotation.</title>
        <authorList>
            <consortium name="The Broad Institute Genomics Platform"/>
            <consortium name="The Broad Institute Genome Sequencing Center for Infectious Disease"/>
            <person name="Wu L."/>
            <person name="Ma J."/>
        </authorList>
    </citation>
    <scope>NUCLEOTIDE SEQUENCE [LARGE SCALE GENOMIC DNA]</scope>
    <source>
        <strain evidence="3">JCM 11896</strain>
    </source>
</reference>
<dbReference type="Gene3D" id="3.40.710.10">
    <property type="entry name" value="DD-peptidase/beta-lactamase superfamily"/>
    <property type="match status" value="1"/>
</dbReference>
<comment type="caution">
    <text evidence="2">The sequence shown here is derived from an EMBL/GenBank/DDBJ whole genome shotgun (WGS) entry which is preliminary data.</text>
</comment>
<proteinExistence type="predicted"/>
<dbReference type="SUPFAM" id="SSF56601">
    <property type="entry name" value="beta-lactamase/transpeptidase-like"/>
    <property type="match status" value="1"/>
</dbReference>
<evidence type="ECO:0000313" key="3">
    <source>
        <dbReference type="Proteomes" id="UP001501414"/>
    </source>
</evidence>
<name>A0ABP4I7G3_9PSEU</name>
<feature type="domain" description="Beta-lactamase-related" evidence="1">
    <location>
        <begin position="25"/>
        <end position="369"/>
    </location>
</feature>
<protein>
    <submittedName>
        <fullName evidence="2">Serine hydrolase domain-containing protein</fullName>
    </submittedName>
</protein>
<dbReference type="RefSeq" id="WP_344017836.1">
    <property type="nucleotide sequence ID" value="NZ_BAAAJK010000001.1"/>
</dbReference>
<dbReference type="InterPro" id="IPR052907">
    <property type="entry name" value="Beta-lactamase/esterase"/>
</dbReference>
<dbReference type="Pfam" id="PF00144">
    <property type="entry name" value="Beta-lactamase"/>
    <property type="match status" value="1"/>
</dbReference>
<dbReference type="EMBL" id="BAAAJK010000001">
    <property type="protein sequence ID" value="GAA1380240.1"/>
    <property type="molecule type" value="Genomic_DNA"/>
</dbReference>
<dbReference type="PANTHER" id="PTHR43319:SF3">
    <property type="entry name" value="BETA-LACTAMASE-RELATED DOMAIN-CONTAINING PROTEIN"/>
    <property type="match status" value="1"/>
</dbReference>
<gene>
    <name evidence="2" type="ORF">GCM10009613_04230</name>
</gene>
<dbReference type="InterPro" id="IPR001466">
    <property type="entry name" value="Beta-lactam-related"/>
</dbReference>
<accession>A0ABP4I7G3</accession>
<dbReference type="GO" id="GO:0016787">
    <property type="term" value="F:hydrolase activity"/>
    <property type="evidence" value="ECO:0007669"/>
    <property type="project" value="UniProtKB-KW"/>
</dbReference>
<evidence type="ECO:0000313" key="2">
    <source>
        <dbReference type="EMBL" id="GAA1380240.1"/>
    </source>
</evidence>
<dbReference type="Proteomes" id="UP001501414">
    <property type="component" value="Unassembled WGS sequence"/>
</dbReference>
<evidence type="ECO:0000259" key="1">
    <source>
        <dbReference type="Pfam" id="PF00144"/>
    </source>
</evidence>
<dbReference type="InterPro" id="IPR012338">
    <property type="entry name" value="Beta-lactam/transpept-like"/>
</dbReference>
<keyword evidence="3" id="KW-1185">Reference proteome</keyword>
<keyword evidence="2" id="KW-0378">Hydrolase</keyword>
<organism evidence="2 3">
    <name type="scientific">Pseudonocardia kongjuensis</name>
    <dbReference type="NCBI Taxonomy" id="102227"/>
    <lineage>
        <taxon>Bacteria</taxon>
        <taxon>Bacillati</taxon>
        <taxon>Actinomycetota</taxon>
        <taxon>Actinomycetes</taxon>
        <taxon>Pseudonocardiales</taxon>
        <taxon>Pseudonocardiaceae</taxon>
        <taxon>Pseudonocardia</taxon>
    </lineage>
</organism>
<sequence>MSGDPAAARSAPRGPVAPGFSAVADAFADVLAGARGGAAFSVVRDGVPLVELHGGLADPVTGRPWTRDTVAVLFSGTKGLAATACAALADRLDPDAPVVRYWPEFAAGGKATATVAQVLAHTVGLPYVDPEPPAADALDDRACAVALARQTPLWEPGSRVAYHALTWGNLVAELLRRATGGADPRVVLEEVVGRVPGARVFLATAPPEPARIVRAPGYRISTFLDDPRRRRVVERMYRVLLDDADAVNSPGWYRSGALAGAAVAGAPAMARAYAALTDPARSPVRPAALARAVRTHATGTDAVNDRPLRFGLGFELADRLGTFGPEPVAFGHSGAGGGRHGAWPERRIGFSFLTNEMRAEDVDDRADRLLGALHGCLRAA</sequence>
<dbReference type="PANTHER" id="PTHR43319">
    <property type="entry name" value="BETA-LACTAMASE-RELATED"/>
    <property type="match status" value="1"/>
</dbReference>